<dbReference type="RefSeq" id="WP_005856959.1">
    <property type="nucleotide sequence ID" value="NZ_AAYA01000003.1"/>
</dbReference>
<dbReference type="OrthoDB" id="9805504at2"/>
<keyword evidence="3" id="KW-1185">Reference proteome</keyword>
<evidence type="ECO:0000313" key="3">
    <source>
        <dbReference type="Proteomes" id="UP000005713"/>
    </source>
</evidence>
<evidence type="ECO:0000313" key="2">
    <source>
        <dbReference type="EMBL" id="EBA09350.1"/>
    </source>
</evidence>
<keyword evidence="1" id="KW-0732">Signal</keyword>
<evidence type="ECO:0000256" key="1">
    <source>
        <dbReference type="SAM" id="SignalP"/>
    </source>
</evidence>
<dbReference type="AlphaFoldDB" id="A3K0N5"/>
<dbReference type="SUPFAM" id="SSF50199">
    <property type="entry name" value="Staphylococcal nuclease"/>
    <property type="match status" value="1"/>
</dbReference>
<feature type="chain" id="PRO_5002654270" evidence="1">
    <location>
        <begin position="20"/>
        <end position="172"/>
    </location>
</feature>
<sequence length="172" mass="17670">MLKILMPVVALALPGAVVAGDRAISGPARVLDGARIVVGDTVVQLRGLESVNDNLVCGDGFACGRWAVGELKARYDGRLLSCFGQFMQDGVSFAAFCLEGREDIGAAILRGGLGFASLDAPSDYRDASRGAIRQRVGLRAFGGAVRVPEAGASGPAMKAALGIPADAVLIIL</sequence>
<protein>
    <submittedName>
        <fullName evidence="2">Nuclease (SNase-like) protein</fullName>
    </submittedName>
</protein>
<accession>A3K0N5</accession>
<dbReference type="InterPro" id="IPR035437">
    <property type="entry name" value="SNase_OB-fold_sf"/>
</dbReference>
<reference evidence="2 3" key="1">
    <citation type="submission" date="2006-06" db="EMBL/GenBank/DDBJ databases">
        <authorList>
            <person name="Moran M.A."/>
            <person name="Ferriera S."/>
            <person name="Johnson J."/>
            <person name="Kravitz S."/>
            <person name="Beeson K."/>
            <person name="Sutton G."/>
            <person name="Rogers Y.-H."/>
            <person name="Friedman R."/>
            <person name="Frazier M."/>
            <person name="Venter J.C."/>
        </authorList>
    </citation>
    <scope>NUCLEOTIDE SEQUENCE [LARGE SCALE GENOMIC DNA]</scope>
    <source>
        <strain evidence="2 3">E-37</strain>
    </source>
</reference>
<name>A3K0N5_SAGS3</name>
<comment type="caution">
    <text evidence="2">The sequence shown here is derived from an EMBL/GenBank/DDBJ whole genome shotgun (WGS) entry which is preliminary data.</text>
</comment>
<dbReference type="EMBL" id="AAYA01000003">
    <property type="protein sequence ID" value="EBA09350.1"/>
    <property type="molecule type" value="Genomic_DNA"/>
</dbReference>
<feature type="signal peptide" evidence="1">
    <location>
        <begin position="1"/>
        <end position="19"/>
    </location>
</feature>
<dbReference type="Proteomes" id="UP000005713">
    <property type="component" value="Unassembled WGS sequence"/>
</dbReference>
<gene>
    <name evidence="2" type="ORF">SSE37_23949</name>
</gene>
<organism evidence="2 3">
    <name type="scientific">Sagittula stellata (strain ATCC 700073 / DSM 11524 / E-37)</name>
    <dbReference type="NCBI Taxonomy" id="388399"/>
    <lineage>
        <taxon>Bacteria</taxon>
        <taxon>Pseudomonadati</taxon>
        <taxon>Pseudomonadota</taxon>
        <taxon>Alphaproteobacteria</taxon>
        <taxon>Rhodobacterales</taxon>
        <taxon>Roseobacteraceae</taxon>
        <taxon>Sagittula</taxon>
    </lineage>
</organism>
<proteinExistence type="predicted"/>